<dbReference type="AlphaFoldDB" id="A0AAE0AF05"/>
<dbReference type="Pfam" id="PF03732">
    <property type="entry name" value="Retrotrans_gag"/>
    <property type="match status" value="1"/>
</dbReference>
<reference evidence="2" key="1">
    <citation type="journal article" date="2023" name="Plant J.">
        <title>Genome sequences and population genomics provide insights into the demographic history, inbreeding, and mutation load of two 'living fossil' tree species of Dipteronia.</title>
        <authorList>
            <person name="Feng Y."/>
            <person name="Comes H.P."/>
            <person name="Chen J."/>
            <person name="Zhu S."/>
            <person name="Lu R."/>
            <person name="Zhang X."/>
            <person name="Li P."/>
            <person name="Qiu J."/>
            <person name="Olsen K.M."/>
            <person name="Qiu Y."/>
        </authorList>
    </citation>
    <scope>NUCLEOTIDE SEQUENCE</scope>
    <source>
        <strain evidence="2">NBL</strain>
    </source>
</reference>
<sequence length="179" mass="20330">MGAKLAREEGSTVRMTMLQEIMDKKRVMTGAMDIMFETPKLHGELQKTLMVSSSGKRLMSEANTGPQEHVRRYQSAMAQYDYDEAHLCRMFPQTLGDQGSRWFSSLVSGSVGNLEELIHAFTRQFMGNIQHRKSISVLSTLKQRKDEKLKGYLARFSQEVSEVQNPNDDMVMAAFVNSL</sequence>
<accession>A0AAE0AF05</accession>
<protein>
    <recommendedName>
        <fullName evidence="1">Retrotransposon gag domain-containing protein</fullName>
    </recommendedName>
</protein>
<feature type="domain" description="Retrotransposon gag" evidence="1">
    <location>
        <begin position="90"/>
        <end position="178"/>
    </location>
</feature>
<gene>
    <name evidence="2" type="ORF">Dsin_017285</name>
</gene>
<dbReference type="PANTHER" id="PTHR33223:SF10">
    <property type="entry name" value="AMINOTRANSFERASE-LIKE PLANT MOBILE DOMAIN-CONTAINING PROTEIN"/>
    <property type="match status" value="1"/>
</dbReference>
<organism evidence="2 3">
    <name type="scientific">Dipteronia sinensis</name>
    <dbReference type="NCBI Taxonomy" id="43782"/>
    <lineage>
        <taxon>Eukaryota</taxon>
        <taxon>Viridiplantae</taxon>
        <taxon>Streptophyta</taxon>
        <taxon>Embryophyta</taxon>
        <taxon>Tracheophyta</taxon>
        <taxon>Spermatophyta</taxon>
        <taxon>Magnoliopsida</taxon>
        <taxon>eudicotyledons</taxon>
        <taxon>Gunneridae</taxon>
        <taxon>Pentapetalae</taxon>
        <taxon>rosids</taxon>
        <taxon>malvids</taxon>
        <taxon>Sapindales</taxon>
        <taxon>Sapindaceae</taxon>
        <taxon>Hippocastanoideae</taxon>
        <taxon>Acereae</taxon>
        <taxon>Dipteronia</taxon>
    </lineage>
</organism>
<name>A0AAE0AF05_9ROSI</name>
<evidence type="ECO:0000313" key="2">
    <source>
        <dbReference type="EMBL" id="KAK3212579.1"/>
    </source>
</evidence>
<dbReference type="InterPro" id="IPR005162">
    <property type="entry name" value="Retrotrans_gag_dom"/>
</dbReference>
<comment type="caution">
    <text evidence="2">The sequence shown here is derived from an EMBL/GenBank/DDBJ whole genome shotgun (WGS) entry which is preliminary data.</text>
</comment>
<keyword evidence="3" id="KW-1185">Reference proteome</keyword>
<dbReference type="PANTHER" id="PTHR33223">
    <property type="entry name" value="CCHC-TYPE DOMAIN-CONTAINING PROTEIN"/>
    <property type="match status" value="1"/>
</dbReference>
<dbReference type="Proteomes" id="UP001281410">
    <property type="component" value="Unassembled WGS sequence"/>
</dbReference>
<evidence type="ECO:0000313" key="3">
    <source>
        <dbReference type="Proteomes" id="UP001281410"/>
    </source>
</evidence>
<proteinExistence type="predicted"/>
<dbReference type="EMBL" id="JANJYJ010000005">
    <property type="protein sequence ID" value="KAK3212579.1"/>
    <property type="molecule type" value="Genomic_DNA"/>
</dbReference>
<evidence type="ECO:0000259" key="1">
    <source>
        <dbReference type="Pfam" id="PF03732"/>
    </source>
</evidence>